<reference evidence="2" key="1">
    <citation type="submission" date="2022-12" db="EMBL/GenBank/DDBJ databases">
        <authorList>
            <person name="Webb A."/>
        </authorList>
    </citation>
    <scope>NUCLEOTIDE SEQUENCE</scope>
    <source>
        <strain evidence="2">Pd1</strain>
    </source>
</reference>
<dbReference type="PANTHER" id="PTHR40861">
    <property type="entry name" value="DUF2183 DOMAIN-CONTAINING PROTEIN"/>
    <property type="match status" value="1"/>
</dbReference>
<keyword evidence="1" id="KW-0812">Transmembrane</keyword>
<gene>
    <name evidence="2" type="ORF">PDE001_LOCUS577</name>
</gene>
<evidence type="ECO:0000313" key="2">
    <source>
        <dbReference type="EMBL" id="CAI5711195.1"/>
    </source>
</evidence>
<name>A0AAV0SYZ8_9STRA</name>
<feature type="transmembrane region" description="Helical" evidence="1">
    <location>
        <begin position="7"/>
        <end position="28"/>
    </location>
</feature>
<protein>
    <recommendedName>
        <fullName evidence="4">Phosphatidate phosphatase APP1 catalytic domain-containing protein</fullName>
    </recommendedName>
</protein>
<dbReference type="AlphaFoldDB" id="A0AAV0SYZ8"/>
<proteinExistence type="predicted"/>
<dbReference type="EMBL" id="CANTFM010000095">
    <property type="protein sequence ID" value="CAI5711195.1"/>
    <property type="molecule type" value="Genomic_DNA"/>
</dbReference>
<dbReference type="Proteomes" id="UP001162029">
    <property type="component" value="Unassembled WGS sequence"/>
</dbReference>
<keyword evidence="1" id="KW-1133">Transmembrane helix</keyword>
<dbReference type="PANTHER" id="PTHR40861:SF1">
    <property type="entry name" value="PHOSPHATIDATE PHOSPHATASE APP1 CATALYTIC DOMAIN-CONTAINING PROTEIN"/>
    <property type="match status" value="1"/>
</dbReference>
<keyword evidence="1" id="KW-0472">Membrane</keyword>
<keyword evidence="3" id="KW-1185">Reference proteome</keyword>
<organism evidence="2 3">
    <name type="scientific">Peronospora destructor</name>
    <dbReference type="NCBI Taxonomy" id="86335"/>
    <lineage>
        <taxon>Eukaryota</taxon>
        <taxon>Sar</taxon>
        <taxon>Stramenopiles</taxon>
        <taxon>Oomycota</taxon>
        <taxon>Peronosporomycetes</taxon>
        <taxon>Peronosporales</taxon>
        <taxon>Peronosporaceae</taxon>
        <taxon>Peronospora</taxon>
    </lineage>
</organism>
<sequence>MKPIQELEVALPFVIVIVLLLCFSVVLLCHGVNPLRVLRSSFKVPRRLHISVSDREREALLAVDRKARVRYTGKVPLYTDTIAELAACKTSRETEAFIKVIDVHRVLNSKVKAQHFAHFCSTRLQLPVLSVGTLATIILSLQKFAAEPDVVTCIRDCFCAKRKMACMQLKDKVDTKFPMFDLIYHCIQSGIEREAILTHFEAEAARFRTSSTYFAPIKLLCDIDDTMLAALFDTRYPELTVYPGVHQFAQELLRRSAMIAADYPEQHSGFEHDDSDSDKDLEAGTIGRSTKLKEMQRVAFLTARPEVLRNRSLQELRACGFQHFTLLMGRFANMWGSQRIASGKLRNFVRFKRIFAEHRFVFVGDNGQGDIDLGKELLKNPHLYAVSAVLIHDVIRNHATDKPPSRHSYRGIECNQSGIYSFRTYIGASFHLYVVGLLPLGSVIRVVEKTALAYAAIVFDTREQKQNLAQEILADVAAVVNELPDQQAMALLSSLHDDLVDNGDDGDELNGRTKQKKPRLTREELLQQRLEAVRKSATMPSQTLQSDI</sequence>
<accession>A0AAV0SYZ8</accession>
<comment type="caution">
    <text evidence="2">The sequence shown here is derived from an EMBL/GenBank/DDBJ whole genome shotgun (WGS) entry which is preliminary data.</text>
</comment>
<evidence type="ECO:0008006" key="4">
    <source>
        <dbReference type="Google" id="ProtNLM"/>
    </source>
</evidence>
<evidence type="ECO:0000256" key="1">
    <source>
        <dbReference type="SAM" id="Phobius"/>
    </source>
</evidence>
<evidence type="ECO:0000313" key="3">
    <source>
        <dbReference type="Proteomes" id="UP001162029"/>
    </source>
</evidence>